<dbReference type="Gene3D" id="3.80.10.10">
    <property type="entry name" value="Ribonuclease Inhibitor"/>
    <property type="match status" value="1"/>
</dbReference>
<dbReference type="SUPFAM" id="SSF52058">
    <property type="entry name" value="L domain-like"/>
    <property type="match status" value="1"/>
</dbReference>
<keyword evidence="2" id="KW-0677">Repeat</keyword>
<dbReference type="SMART" id="SM00369">
    <property type="entry name" value="LRR_TYP"/>
    <property type="match status" value="7"/>
</dbReference>
<evidence type="ECO:0000313" key="4">
    <source>
        <dbReference type="Proteomes" id="UP000054359"/>
    </source>
</evidence>
<dbReference type="STRING" id="407821.A0A087TXB0"/>
<protein>
    <submittedName>
        <fullName evidence="3">Leucine-rich repeat-containing protein 15</fullName>
    </submittedName>
</protein>
<dbReference type="InterPro" id="IPR026906">
    <property type="entry name" value="LRR_5"/>
</dbReference>
<dbReference type="GO" id="GO:0003676">
    <property type="term" value="F:nucleic acid binding"/>
    <property type="evidence" value="ECO:0007669"/>
    <property type="project" value="InterPro"/>
</dbReference>
<dbReference type="OrthoDB" id="6426824at2759"/>
<dbReference type="Pfam" id="PF13855">
    <property type="entry name" value="LRR_8"/>
    <property type="match status" value="2"/>
</dbReference>
<dbReference type="PANTHER" id="PTHR45712:SF22">
    <property type="entry name" value="INSULIN-LIKE GROWTH FACTOR-BINDING PROTEIN COMPLEX ACID LABILE SUBUNIT"/>
    <property type="match status" value="1"/>
</dbReference>
<proteinExistence type="predicted"/>
<keyword evidence="4" id="KW-1185">Reference proteome</keyword>
<reference evidence="3 4" key="1">
    <citation type="submission" date="2013-11" db="EMBL/GenBank/DDBJ databases">
        <title>Genome sequencing of Stegodyphus mimosarum.</title>
        <authorList>
            <person name="Bechsgaard J."/>
        </authorList>
    </citation>
    <scope>NUCLEOTIDE SEQUENCE [LARGE SCALE GENOMIC DNA]</scope>
</reference>
<dbReference type="Pfam" id="PF13306">
    <property type="entry name" value="LRR_5"/>
    <property type="match status" value="1"/>
</dbReference>
<name>A0A087TXB0_STEMI</name>
<dbReference type="Gene3D" id="3.30.420.10">
    <property type="entry name" value="Ribonuclease H-like superfamily/Ribonuclease H"/>
    <property type="match status" value="1"/>
</dbReference>
<feature type="non-terminal residue" evidence="3">
    <location>
        <position position="352"/>
    </location>
</feature>
<dbReference type="InterPro" id="IPR036397">
    <property type="entry name" value="RNaseH_sf"/>
</dbReference>
<accession>A0A087TXB0</accession>
<dbReference type="InterPro" id="IPR003591">
    <property type="entry name" value="Leu-rich_rpt_typical-subtyp"/>
</dbReference>
<dbReference type="InterPro" id="IPR032675">
    <property type="entry name" value="LRR_dom_sf"/>
</dbReference>
<keyword evidence="1" id="KW-0433">Leucine-rich repeat</keyword>
<evidence type="ECO:0000313" key="3">
    <source>
        <dbReference type="EMBL" id="KFM69749.1"/>
    </source>
</evidence>
<evidence type="ECO:0000256" key="2">
    <source>
        <dbReference type="ARBA" id="ARBA00022737"/>
    </source>
</evidence>
<dbReference type="OMA" id="NNTAMER"/>
<gene>
    <name evidence="3" type="ORF">X975_18565</name>
</gene>
<dbReference type="AlphaFoldDB" id="A0A087TXB0"/>
<dbReference type="InterPro" id="IPR001611">
    <property type="entry name" value="Leu-rich_rpt"/>
</dbReference>
<dbReference type="InterPro" id="IPR050333">
    <property type="entry name" value="SLRP"/>
</dbReference>
<dbReference type="PANTHER" id="PTHR45712">
    <property type="entry name" value="AGAP008170-PA"/>
    <property type="match status" value="1"/>
</dbReference>
<dbReference type="EMBL" id="KK117173">
    <property type="protein sequence ID" value="KFM69749.1"/>
    <property type="molecule type" value="Genomic_DNA"/>
</dbReference>
<dbReference type="Proteomes" id="UP000054359">
    <property type="component" value="Unassembled WGS sequence"/>
</dbReference>
<organism evidence="3 4">
    <name type="scientific">Stegodyphus mimosarum</name>
    <name type="common">African social velvet spider</name>
    <dbReference type="NCBI Taxonomy" id="407821"/>
    <lineage>
        <taxon>Eukaryota</taxon>
        <taxon>Metazoa</taxon>
        <taxon>Ecdysozoa</taxon>
        <taxon>Arthropoda</taxon>
        <taxon>Chelicerata</taxon>
        <taxon>Arachnida</taxon>
        <taxon>Araneae</taxon>
        <taxon>Araneomorphae</taxon>
        <taxon>Entelegynae</taxon>
        <taxon>Eresoidea</taxon>
        <taxon>Eresidae</taxon>
        <taxon>Stegodyphus</taxon>
    </lineage>
</organism>
<sequence>MGPQFLFMDDNAPPHRTVTVEELLESEDIEHMDWSARSLDLNPVKHVLNLKSNRIETLEGVFKNNTAMERIKLDENSNLGNLSDNTFAGNMRSLKKLSLQKCELIQLPAKLLQPITNLQDVDFSFNKLRIIPKGFFDNLQYLRSVNLKGNMIETMDNVFKNNSCLQNIILYRNCLKSLENIFRETPSLAMVDLRENHLQTIKREDFLYTSSIRILKLSSNSISVLEAEAFTILEKLQNLTLTGNRISALNRSMYILPQLNYLGLRSNYLKEIRDSELVSLPNLERLDLGRNYLSNVNGAFKHLSSLTSVTLSYNKLTVLPRSTFPKELKLKSIRLSSIQGDWVKVSLNGRQV</sequence>
<evidence type="ECO:0000256" key="1">
    <source>
        <dbReference type="ARBA" id="ARBA00022614"/>
    </source>
</evidence>